<evidence type="ECO:0000256" key="1">
    <source>
        <dbReference type="ARBA" id="ARBA00000427"/>
    </source>
</evidence>
<dbReference type="GO" id="GO:0020002">
    <property type="term" value="C:host cell plasma membrane"/>
    <property type="evidence" value="ECO:0007669"/>
    <property type="project" value="UniProtKB-SubCell"/>
</dbReference>
<dbReference type="GO" id="GO:0019062">
    <property type="term" value="P:virion attachment to host cell"/>
    <property type="evidence" value="ECO:0007669"/>
    <property type="project" value="UniProtKB-KW"/>
</dbReference>
<feature type="disulfide bond" evidence="26">
    <location>
        <begin position="535"/>
        <end position="544"/>
    </location>
</feature>
<evidence type="ECO:0000256" key="7">
    <source>
        <dbReference type="ARBA" id="ARBA00020643"/>
    </source>
</evidence>
<keyword evidence="19 28" id="KW-0472">Membrane</keyword>
<dbReference type="GO" id="GO:0004308">
    <property type="term" value="F:exo-alpha-sialidase activity"/>
    <property type="evidence" value="ECO:0007669"/>
    <property type="project" value="UniProtKB-EC"/>
</dbReference>
<evidence type="ECO:0000256" key="14">
    <source>
        <dbReference type="ARBA" id="ARBA00022844"/>
    </source>
</evidence>
<keyword evidence="13" id="KW-1161">Viral attachment to host cell</keyword>
<keyword evidence="15" id="KW-1043">Host membrane</keyword>
<dbReference type="Proteomes" id="UP000168047">
    <property type="component" value="Genome"/>
</dbReference>
<dbReference type="Gene3D" id="2.120.10.10">
    <property type="match status" value="1"/>
</dbReference>
<evidence type="ECO:0000256" key="3">
    <source>
        <dbReference type="ARBA" id="ARBA00004208"/>
    </source>
</evidence>
<keyword evidence="12" id="KW-0378">Hydrolase</keyword>
<evidence type="ECO:0000256" key="2">
    <source>
        <dbReference type="ARBA" id="ARBA00003028"/>
    </source>
</evidence>
<reference evidence="29 30" key="1">
    <citation type="submission" date="2015-01" db="EMBL/GenBank/DDBJ databases">
        <authorList>
            <person name="Tikunov A.Y."/>
            <person name="Zainutdinov S.S."/>
            <person name="Kochneva G.V."/>
            <person name="Matveeva O.V."/>
            <person name="Tikunova N.V."/>
            <person name="Netesov S.V."/>
            <person name="Chumakov P.M."/>
        </authorList>
    </citation>
    <scope>NUCLEOTIDE SEQUENCE [LARGE SCALE GENOMIC DNA]</scope>
    <source>
        <strain evidence="29">Moscow</strain>
    </source>
</reference>
<keyword evidence="20 26" id="KW-1015">Disulfide bond</keyword>
<comment type="subcellular location">
    <subcellularLocation>
        <location evidence="4">Host cell membrane</location>
        <topology evidence="4">Single-pass type II membrane protein</topology>
    </subcellularLocation>
    <subcellularLocation>
        <location evidence="3">Virion membrane</location>
        <topology evidence="3">Single-pass type II membrane protein</topology>
    </subcellularLocation>
</comment>
<dbReference type="PIRSF" id="PIRSF001072">
    <property type="entry name" value="Hemagglut-neuramid_paramyxoV"/>
    <property type="match status" value="1"/>
</dbReference>
<dbReference type="EC" id="3.2.1.18" evidence="6"/>
<evidence type="ECO:0000256" key="9">
    <source>
        <dbReference type="ARBA" id="ARBA00022546"/>
    </source>
</evidence>
<proteinExistence type="inferred from homology"/>
<dbReference type="InterPro" id="IPR000665">
    <property type="entry name" value="Hemagglutn/HN"/>
</dbReference>
<evidence type="ECO:0000313" key="30">
    <source>
        <dbReference type="Proteomes" id="UP000168047"/>
    </source>
</evidence>
<gene>
    <name evidence="29" type="primary">HN</name>
</gene>
<feature type="transmembrane region" description="Helical" evidence="28">
    <location>
        <begin position="36"/>
        <end position="60"/>
    </location>
</feature>
<dbReference type="GlyCosmos" id="A0A0E3JR72">
    <property type="glycosylation" value="1 site, No reported glycans"/>
</dbReference>
<evidence type="ECO:0000256" key="28">
    <source>
        <dbReference type="SAM" id="Phobius"/>
    </source>
</evidence>
<evidence type="ECO:0000256" key="19">
    <source>
        <dbReference type="ARBA" id="ARBA00023136"/>
    </source>
</evidence>
<comment type="function">
    <text evidence="23">Attaches the virus to sialic acid-containing cell receptors and thereby initiating infection. Binding of HN protein to the receptor induces a conformational change that allows the F protein to trigger virion/cell membranes fusion.</text>
</comment>
<evidence type="ECO:0000256" key="15">
    <source>
        <dbReference type="ARBA" id="ARBA00022870"/>
    </source>
</evidence>
<name>A0A0E3JR72_9MONO</name>
<comment type="function">
    <text evidence="2">Neuraminidase activity ensures the efficient spread of the virus by dissociating the mature virions from the neuraminic acid containing glycoproteins.</text>
</comment>
<evidence type="ECO:0000256" key="8">
    <source>
        <dbReference type="ARBA" id="ARBA00022511"/>
    </source>
</evidence>
<evidence type="ECO:0000256" key="16">
    <source>
        <dbReference type="ARBA" id="ARBA00022879"/>
    </source>
</evidence>
<evidence type="ECO:0000256" key="5">
    <source>
        <dbReference type="ARBA" id="ARBA00007701"/>
    </source>
</evidence>
<evidence type="ECO:0000256" key="6">
    <source>
        <dbReference type="ARBA" id="ARBA00012733"/>
    </source>
</evidence>
<evidence type="ECO:0000256" key="20">
    <source>
        <dbReference type="ARBA" id="ARBA00023157"/>
    </source>
</evidence>
<dbReference type="EMBL" id="KP717417">
    <property type="protein sequence ID" value="AKA58531.1"/>
    <property type="molecule type" value="Viral_cRNA"/>
</dbReference>
<keyword evidence="11 28" id="KW-0812">Transmembrane</keyword>
<keyword evidence="10" id="KW-0945">Host-virus interaction</keyword>
<accession>A0A0E3JR72</accession>
<keyword evidence="17" id="KW-0735">Signal-anchor</keyword>
<evidence type="ECO:0000256" key="18">
    <source>
        <dbReference type="ARBA" id="ARBA00022989"/>
    </source>
</evidence>
<dbReference type="Pfam" id="PF00423">
    <property type="entry name" value="HN"/>
    <property type="match status" value="1"/>
</dbReference>
<evidence type="ECO:0000256" key="12">
    <source>
        <dbReference type="ARBA" id="ARBA00022801"/>
    </source>
</evidence>
<keyword evidence="18 28" id="KW-1133">Transmembrane helix</keyword>
<dbReference type="InterPro" id="IPR016285">
    <property type="entry name" value="Hemagglutn-neuramid"/>
</dbReference>
<organism evidence="29 30">
    <name type="scientific">Respirovirus muris</name>
    <dbReference type="NCBI Taxonomy" id="3052731"/>
    <lineage>
        <taxon>Viruses</taxon>
        <taxon>Riboviria</taxon>
        <taxon>Orthornavirae</taxon>
        <taxon>Negarnaviricota</taxon>
        <taxon>Haploviricotina</taxon>
        <taxon>Monjiviricetes</taxon>
        <taxon>Mononegavirales</taxon>
        <taxon>Paramyxoviridae</taxon>
        <taxon>Feraresvirinae</taxon>
        <taxon>Respirovirus</taxon>
    </lineage>
</organism>
<keyword evidence="9 27" id="KW-0348">Hemagglutinin</keyword>
<evidence type="ECO:0000256" key="17">
    <source>
        <dbReference type="ARBA" id="ARBA00022968"/>
    </source>
</evidence>
<evidence type="ECO:0000256" key="24">
    <source>
        <dbReference type="ARBA" id="ARBA00046688"/>
    </source>
</evidence>
<comment type="subunit">
    <text evidence="24">Homotetramer; composed of disulfide-linked homodimers. Interacts with F protein trimer.</text>
</comment>
<evidence type="ECO:0000256" key="27">
    <source>
        <dbReference type="RuleBase" id="RU004216"/>
    </source>
</evidence>
<dbReference type="GO" id="GO:0019031">
    <property type="term" value="C:viral envelope"/>
    <property type="evidence" value="ECO:0007669"/>
    <property type="project" value="UniProtKB-KW"/>
</dbReference>
<protein>
    <recommendedName>
        <fullName evidence="7">Hemagglutinin-neuraminidase</fullName>
        <ecNumber evidence="6">3.2.1.18</ecNumber>
    </recommendedName>
</protein>
<evidence type="ECO:0000256" key="25">
    <source>
        <dbReference type="PIRSR" id="PIRSR001072-1"/>
    </source>
</evidence>
<sequence>MDGDKRKRDSYWSTSPSGSTTKLVSDWGRSGKIDTWLLILAFTQWALSIATVIICIVIVARQGHSMRKYSTTIEALNISSKEVKESLTSLIRQEVITRAVNIQSSVQTGIPVLLNKNSRDVTQLIEKSCNRQDLTQLCDSTIAVHHAEGIAPLEPHSFWRCPAGEPYLSPDPEISLLPGPSLLSGSTTISGCVRLPSLSIGEAIYAYSSNLITQGCADIGKSYQVLQLGYISLNSDMFPDLNPVVSHTYDINDNRKSCSVVATGTRGYQLCSMPTVDERTDYSSDGIEDVVLDILDLKGRTKSHRYSNSEVDFDHPYSALYPSVGSGIATEGSLMFLGYGGLTTPLQGDTKCRTQGCQQVSQDTCNEALKITWLGGKQVVNVLIQVNDYLSERPKIRVTTIPVTQNYLGAEGRLLKLGDQVYIYTRSSGWHSQLQIGVLDISHPLTINWTPHEALSRPGNGECNWYNTCPRECISGVYTDAYPLSPDAANVATVTLYANTSRVNPTIMYSNTTNIINMLRIKDVRLEAAYTTTSCITHFGKGYCFHIIEINQKSLNTLQPMLFKTSIPKLCRVEP</sequence>
<dbReference type="FunFam" id="2.120.10.10:FF:000015">
    <property type="entry name" value="Hemagglutinin-neuraminidase"/>
    <property type="match status" value="1"/>
</dbReference>
<evidence type="ECO:0000256" key="23">
    <source>
        <dbReference type="ARBA" id="ARBA00025476"/>
    </source>
</evidence>
<dbReference type="GO" id="GO:0046718">
    <property type="term" value="P:symbiont entry into host cell"/>
    <property type="evidence" value="ECO:0007669"/>
    <property type="project" value="UniProtKB-KW"/>
</dbReference>
<evidence type="ECO:0000256" key="21">
    <source>
        <dbReference type="ARBA" id="ARBA00023180"/>
    </source>
</evidence>
<dbReference type="InterPro" id="IPR036278">
    <property type="entry name" value="Sialidase_sf"/>
</dbReference>
<evidence type="ECO:0000256" key="22">
    <source>
        <dbReference type="ARBA" id="ARBA00023296"/>
    </source>
</evidence>
<evidence type="ECO:0000256" key="26">
    <source>
        <dbReference type="PIRSR" id="PIRSR001072-2"/>
    </source>
</evidence>
<dbReference type="GO" id="GO:0055036">
    <property type="term" value="C:virion membrane"/>
    <property type="evidence" value="ECO:0007669"/>
    <property type="project" value="UniProtKB-SubCell"/>
</dbReference>
<comment type="similarity">
    <text evidence="5 27">Belongs to the paramyxoviruses hemagglutinin-neuraminidase family.</text>
</comment>
<dbReference type="GO" id="GO:0046789">
    <property type="term" value="F:host cell surface receptor binding"/>
    <property type="evidence" value="ECO:0007669"/>
    <property type="project" value="InterPro"/>
</dbReference>
<feature type="disulfide bond" evidence="26">
    <location>
        <begin position="258"/>
        <end position="271"/>
    </location>
</feature>
<keyword evidence="8" id="KW-1032">Host cell membrane</keyword>
<keyword evidence="16 27" id="KW-0261">Viral envelope protein</keyword>
<keyword evidence="22" id="KW-1160">Virus entry into host cell</keyword>
<evidence type="ECO:0000313" key="29">
    <source>
        <dbReference type="EMBL" id="AKA58531.1"/>
    </source>
</evidence>
<comment type="catalytic activity">
    <reaction evidence="1">
        <text>Hydrolysis of alpha-(2-&gt;3)-, alpha-(2-&gt;6)-, alpha-(2-&gt;8)- glycosidic linkages of terminal sialic acid residues in oligosaccharides, glycoproteins, glycolipids, colominic acid and synthetic substrates.</text>
        <dbReference type="EC" id="3.2.1.18"/>
    </reaction>
</comment>
<feature type="glycosylation site" description="N-linked (GlcNAc...) asparagine; by host" evidence="25">
    <location>
        <position position="511"/>
    </location>
</feature>
<evidence type="ECO:0000256" key="11">
    <source>
        <dbReference type="ARBA" id="ARBA00022692"/>
    </source>
</evidence>
<dbReference type="CDD" id="cd15469">
    <property type="entry name" value="HN"/>
    <property type="match status" value="1"/>
</dbReference>
<dbReference type="SUPFAM" id="SSF50939">
    <property type="entry name" value="Sialidases"/>
    <property type="match status" value="1"/>
</dbReference>
<keyword evidence="21" id="KW-0325">Glycoprotein</keyword>
<feature type="disulfide bond" evidence="26">
    <location>
        <begin position="463"/>
        <end position="473"/>
    </location>
</feature>
<evidence type="ECO:0000256" key="10">
    <source>
        <dbReference type="ARBA" id="ARBA00022581"/>
    </source>
</evidence>
<evidence type="ECO:0000256" key="4">
    <source>
        <dbReference type="ARBA" id="ARBA00004336"/>
    </source>
</evidence>
<keyword evidence="14" id="KW-0946">Virion</keyword>
<evidence type="ECO:0000256" key="13">
    <source>
        <dbReference type="ARBA" id="ARBA00022804"/>
    </source>
</evidence>
<feature type="disulfide bond" evidence="26">
    <location>
        <begin position="192"/>
        <end position="216"/>
    </location>
</feature>